<dbReference type="GO" id="GO:0005524">
    <property type="term" value="F:ATP binding"/>
    <property type="evidence" value="ECO:0007669"/>
    <property type="project" value="UniProtKB-KW"/>
</dbReference>
<dbReference type="InterPro" id="IPR007693">
    <property type="entry name" value="DNA_helicase_DnaB-like_N"/>
</dbReference>
<evidence type="ECO:0000313" key="12">
    <source>
        <dbReference type="EMBL" id="MBA8920421.1"/>
    </source>
</evidence>
<dbReference type="InterPro" id="IPR016136">
    <property type="entry name" value="DNA_helicase_N/primase_C"/>
</dbReference>
<dbReference type="InterPro" id="IPR027417">
    <property type="entry name" value="P-loop_NTPase"/>
</dbReference>
<comment type="similarity">
    <text evidence="1">Belongs to the helicase family. DnaB subfamily.</text>
</comment>
<comment type="catalytic activity">
    <reaction evidence="10">
        <text>ATP + H2O = ADP + phosphate + H(+)</text>
        <dbReference type="Rhea" id="RHEA:13065"/>
        <dbReference type="ChEBI" id="CHEBI:15377"/>
        <dbReference type="ChEBI" id="CHEBI:15378"/>
        <dbReference type="ChEBI" id="CHEBI:30616"/>
        <dbReference type="ChEBI" id="CHEBI:43474"/>
        <dbReference type="ChEBI" id="CHEBI:456216"/>
        <dbReference type="EC" id="5.6.2.3"/>
    </reaction>
</comment>
<reference evidence="12 13" key="1">
    <citation type="submission" date="2020-08" db="EMBL/GenBank/DDBJ databases">
        <title>Sequencing the genomes of 1000 actinobacteria strains.</title>
        <authorList>
            <person name="Klenk H.-P."/>
        </authorList>
    </citation>
    <scope>NUCLEOTIDE SEQUENCE [LARGE SCALE GENOMIC DNA]</scope>
    <source>
        <strain evidence="12 13">DSM 19081</strain>
    </source>
</reference>
<dbReference type="InterPro" id="IPR036185">
    <property type="entry name" value="DNA_heli_DnaB-like_N_sf"/>
</dbReference>
<dbReference type="EC" id="5.6.2.3" evidence="9"/>
<dbReference type="GO" id="GO:0006260">
    <property type="term" value="P:DNA replication"/>
    <property type="evidence" value="ECO:0007669"/>
    <property type="project" value="UniProtKB-KW"/>
</dbReference>
<keyword evidence="5 12" id="KW-0347">Helicase</keyword>
<dbReference type="AlphaFoldDB" id="A0A839FP45"/>
<feature type="domain" description="SF4 helicase" evidence="11">
    <location>
        <begin position="166"/>
        <end position="423"/>
    </location>
</feature>
<dbReference type="GO" id="GO:0043139">
    <property type="term" value="F:5'-3' DNA helicase activity"/>
    <property type="evidence" value="ECO:0007669"/>
    <property type="project" value="UniProtKB-EC"/>
</dbReference>
<evidence type="ECO:0000313" key="13">
    <source>
        <dbReference type="Proteomes" id="UP000546252"/>
    </source>
</evidence>
<dbReference type="SUPFAM" id="SSF52540">
    <property type="entry name" value="P-loop containing nucleoside triphosphate hydrolases"/>
    <property type="match status" value="1"/>
</dbReference>
<proteinExistence type="inferred from homology"/>
<evidence type="ECO:0000256" key="10">
    <source>
        <dbReference type="ARBA" id="ARBA00048954"/>
    </source>
</evidence>
<dbReference type="SUPFAM" id="SSF48024">
    <property type="entry name" value="N-terminal domain of DnaB helicase"/>
    <property type="match status" value="1"/>
</dbReference>
<evidence type="ECO:0000256" key="4">
    <source>
        <dbReference type="ARBA" id="ARBA00022801"/>
    </source>
</evidence>
<dbReference type="PROSITE" id="PS51199">
    <property type="entry name" value="SF4_HELICASE"/>
    <property type="match status" value="1"/>
</dbReference>
<accession>A0A839FP45</accession>
<keyword evidence="8" id="KW-0413">Isomerase</keyword>
<evidence type="ECO:0000256" key="8">
    <source>
        <dbReference type="ARBA" id="ARBA00023235"/>
    </source>
</evidence>
<dbReference type="Proteomes" id="UP000546252">
    <property type="component" value="Unassembled WGS sequence"/>
</dbReference>
<dbReference type="PANTHER" id="PTHR30153:SF2">
    <property type="entry name" value="REPLICATIVE DNA HELICASE"/>
    <property type="match status" value="1"/>
</dbReference>
<gene>
    <name evidence="12" type="ORF">HNR24_000354</name>
</gene>
<dbReference type="GO" id="GO:0003677">
    <property type="term" value="F:DNA binding"/>
    <property type="evidence" value="ECO:0007669"/>
    <property type="project" value="UniProtKB-KW"/>
</dbReference>
<evidence type="ECO:0000256" key="5">
    <source>
        <dbReference type="ARBA" id="ARBA00022806"/>
    </source>
</evidence>
<evidence type="ECO:0000256" key="7">
    <source>
        <dbReference type="ARBA" id="ARBA00023125"/>
    </source>
</evidence>
<dbReference type="Pfam" id="PF03796">
    <property type="entry name" value="DnaB_C"/>
    <property type="match status" value="1"/>
</dbReference>
<keyword evidence="4 12" id="KW-0378">Hydrolase</keyword>
<dbReference type="Gene3D" id="1.10.860.10">
    <property type="entry name" value="DNAb Helicase, Chain A"/>
    <property type="match status" value="1"/>
</dbReference>
<protein>
    <recommendedName>
        <fullName evidence="9">DNA 5'-3' helicase</fullName>
        <ecNumber evidence="9">5.6.2.3</ecNumber>
    </recommendedName>
</protein>
<keyword evidence="7" id="KW-0238">DNA-binding</keyword>
<keyword evidence="6" id="KW-0067">ATP-binding</keyword>
<evidence type="ECO:0000256" key="2">
    <source>
        <dbReference type="ARBA" id="ARBA00022705"/>
    </source>
</evidence>
<evidence type="ECO:0000256" key="3">
    <source>
        <dbReference type="ARBA" id="ARBA00022741"/>
    </source>
</evidence>
<evidence type="ECO:0000256" key="1">
    <source>
        <dbReference type="ARBA" id="ARBA00008428"/>
    </source>
</evidence>
<sequence length="423" mass="47036">MTTSEPSQALTEVEENLIAAAFGDPSLLDALEFNPRDFRQPRHEDIWHAMGALHGARKPVDPVSVHDELNRRADGPQPLTLPELHRLNNGAVIPTSGYYYADIVKREAQRRRILEAGQQMVQQAQTGDPEQVLEQASATLEGLQQGIHTQGVVFIGDDFDAVATSLREKPKYIPTPWRSLNERLGGFLPGAMYVVGARPAAGKSIWGLQSAISLAQHGSVAYISLEMSRYDILKRAISNVGRIDGKHLNHHELTGRDWQQLEEIRPKLKSLPIGILDQDVSITQMRRYVRSVHRRKPLAGIVLDYLGLLNPPPGDRRSKHEYVSAMSRELKLLAMKLNVPVIVLAQLNRESERREGGVPKVSDLRDSGSVEQDADSVILLHKDEANPWEVQMIVGKNRRGSTGSVTFNLEGYYSRISEQGAAA</sequence>
<dbReference type="GO" id="GO:0005829">
    <property type="term" value="C:cytosol"/>
    <property type="evidence" value="ECO:0007669"/>
    <property type="project" value="TreeGrafter"/>
</dbReference>
<name>A0A839FP45_9MICC</name>
<dbReference type="InterPro" id="IPR007694">
    <property type="entry name" value="DNA_helicase_DnaB-like_C"/>
</dbReference>
<comment type="caution">
    <text evidence="12">The sequence shown here is derived from an EMBL/GenBank/DDBJ whole genome shotgun (WGS) entry which is preliminary data.</text>
</comment>
<keyword evidence="3" id="KW-0547">Nucleotide-binding</keyword>
<evidence type="ECO:0000256" key="6">
    <source>
        <dbReference type="ARBA" id="ARBA00022840"/>
    </source>
</evidence>
<evidence type="ECO:0000256" key="9">
    <source>
        <dbReference type="ARBA" id="ARBA00044969"/>
    </source>
</evidence>
<dbReference type="PANTHER" id="PTHR30153">
    <property type="entry name" value="REPLICATIVE DNA HELICASE DNAB"/>
    <property type="match status" value="1"/>
</dbReference>
<dbReference type="Gene3D" id="3.40.50.300">
    <property type="entry name" value="P-loop containing nucleotide triphosphate hydrolases"/>
    <property type="match status" value="1"/>
</dbReference>
<keyword evidence="2" id="KW-0235">DNA replication</keyword>
<organism evidence="12 13">
    <name type="scientific">Nesterenkonia jeotgali</name>
    <dbReference type="NCBI Taxonomy" id="317018"/>
    <lineage>
        <taxon>Bacteria</taxon>
        <taxon>Bacillati</taxon>
        <taxon>Actinomycetota</taxon>
        <taxon>Actinomycetes</taxon>
        <taxon>Micrococcales</taxon>
        <taxon>Micrococcaceae</taxon>
        <taxon>Nesterenkonia</taxon>
    </lineage>
</organism>
<dbReference type="EMBL" id="JACJIH010000001">
    <property type="protein sequence ID" value="MBA8920421.1"/>
    <property type="molecule type" value="Genomic_DNA"/>
</dbReference>
<dbReference type="Pfam" id="PF00772">
    <property type="entry name" value="DnaB"/>
    <property type="match status" value="1"/>
</dbReference>
<dbReference type="GO" id="GO:0016787">
    <property type="term" value="F:hydrolase activity"/>
    <property type="evidence" value="ECO:0007669"/>
    <property type="project" value="UniProtKB-KW"/>
</dbReference>
<dbReference type="RefSeq" id="WP_182494835.1">
    <property type="nucleotide sequence ID" value="NZ_BAAAKT010000002.1"/>
</dbReference>
<evidence type="ECO:0000259" key="11">
    <source>
        <dbReference type="PROSITE" id="PS51199"/>
    </source>
</evidence>